<dbReference type="AlphaFoldDB" id="A0A9P9D1H8"/>
<protein>
    <submittedName>
        <fullName evidence="1">Uncharacterized protein</fullName>
    </submittedName>
</protein>
<evidence type="ECO:0000313" key="2">
    <source>
        <dbReference type="Proteomes" id="UP000738349"/>
    </source>
</evidence>
<sequence length="130" mass="13933">MDPLSITASCLELLTAVGKATLAITDFVRGCCEARSDLIAVTAELSLLQLVLELLKDDAAVSGDRVIPESLRAQILSIVAAGDIPPTARGQNFVLQQYLDSLTSYAETVCNDVERDFDGSIHATSRPEPR</sequence>
<name>A0A9P9D1H8_9HYPO</name>
<reference evidence="1" key="1">
    <citation type="journal article" date="2021" name="Nat. Commun.">
        <title>Genetic determinants of endophytism in the Arabidopsis root mycobiome.</title>
        <authorList>
            <person name="Mesny F."/>
            <person name="Miyauchi S."/>
            <person name="Thiergart T."/>
            <person name="Pickel B."/>
            <person name="Atanasova L."/>
            <person name="Karlsson M."/>
            <person name="Huettel B."/>
            <person name="Barry K.W."/>
            <person name="Haridas S."/>
            <person name="Chen C."/>
            <person name="Bauer D."/>
            <person name="Andreopoulos W."/>
            <person name="Pangilinan J."/>
            <person name="LaButti K."/>
            <person name="Riley R."/>
            <person name="Lipzen A."/>
            <person name="Clum A."/>
            <person name="Drula E."/>
            <person name="Henrissat B."/>
            <person name="Kohler A."/>
            <person name="Grigoriev I.V."/>
            <person name="Martin F.M."/>
            <person name="Hacquard S."/>
        </authorList>
    </citation>
    <scope>NUCLEOTIDE SEQUENCE</scope>
    <source>
        <strain evidence="1">MPI-CAGE-AT-0147</strain>
    </source>
</reference>
<organism evidence="1 2">
    <name type="scientific">Dactylonectria macrodidyma</name>
    <dbReference type="NCBI Taxonomy" id="307937"/>
    <lineage>
        <taxon>Eukaryota</taxon>
        <taxon>Fungi</taxon>
        <taxon>Dikarya</taxon>
        <taxon>Ascomycota</taxon>
        <taxon>Pezizomycotina</taxon>
        <taxon>Sordariomycetes</taxon>
        <taxon>Hypocreomycetidae</taxon>
        <taxon>Hypocreales</taxon>
        <taxon>Nectriaceae</taxon>
        <taxon>Dactylonectria</taxon>
    </lineage>
</organism>
<gene>
    <name evidence="1" type="ORF">EDB81DRAFT_894678</name>
</gene>
<proteinExistence type="predicted"/>
<comment type="caution">
    <text evidence="1">The sequence shown here is derived from an EMBL/GenBank/DDBJ whole genome shotgun (WGS) entry which is preliminary data.</text>
</comment>
<dbReference type="EMBL" id="JAGMUV010000044">
    <property type="protein sequence ID" value="KAH7110727.1"/>
    <property type="molecule type" value="Genomic_DNA"/>
</dbReference>
<accession>A0A9P9D1H8</accession>
<evidence type="ECO:0000313" key="1">
    <source>
        <dbReference type="EMBL" id="KAH7110727.1"/>
    </source>
</evidence>
<dbReference type="Proteomes" id="UP000738349">
    <property type="component" value="Unassembled WGS sequence"/>
</dbReference>
<dbReference type="OrthoDB" id="524326at2759"/>
<keyword evidence="2" id="KW-1185">Reference proteome</keyword>